<protein>
    <submittedName>
        <fullName evidence="1">Uncharacterized protein</fullName>
    </submittedName>
</protein>
<evidence type="ECO:0000313" key="1">
    <source>
        <dbReference type="EMBL" id="MBN1574088.1"/>
    </source>
</evidence>
<dbReference type="Proteomes" id="UP000809273">
    <property type="component" value="Unassembled WGS sequence"/>
</dbReference>
<name>A0A9D8KGL3_9DELT</name>
<reference evidence="1" key="2">
    <citation type="submission" date="2021-01" db="EMBL/GenBank/DDBJ databases">
        <authorList>
            <person name="Hahn C.R."/>
            <person name="Youssef N.H."/>
            <person name="Elshahed M."/>
        </authorList>
    </citation>
    <scope>NUCLEOTIDE SEQUENCE</scope>
    <source>
        <strain evidence="1">Zod_Metabat.24</strain>
    </source>
</reference>
<gene>
    <name evidence="1" type="ORF">JW984_12905</name>
</gene>
<reference evidence="1" key="1">
    <citation type="journal article" date="2021" name="Environ. Microbiol.">
        <title>Genomic characterization of three novel Desulfobacterota classes expand the metabolic and phylogenetic diversity of the phylum.</title>
        <authorList>
            <person name="Murphy C.L."/>
            <person name="Biggerstaff J."/>
            <person name="Eichhorn A."/>
            <person name="Ewing E."/>
            <person name="Shahan R."/>
            <person name="Soriano D."/>
            <person name="Stewart S."/>
            <person name="VanMol K."/>
            <person name="Walker R."/>
            <person name="Walters P."/>
            <person name="Elshahed M.S."/>
            <person name="Youssef N.H."/>
        </authorList>
    </citation>
    <scope>NUCLEOTIDE SEQUENCE</scope>
    <source>
        <strain evidence="1">Zod_Metabat.24</strain>
    </source>
</reference>
<organism evidence="1 2">
    <name type="scientific">Candidatus Zymogenus saltonus</name>
    <dbReference type="NCBI Taxonomy" id="2844893"/>
    <lineage>
        <taxon>Bacteria</taxon>
        <taxon>Deltaproteobacteria</taxon>
        <taxon>Candidatus Zymogenia</taxon>
        <taxon>Candidatus Zymogeniales</taxon>
        <taxon>Candidatus Zymogenaceae</taxon>
        <taxon>Candidatus Zymogenus</taxon>
    </lineage>
</organism>
<accession>A0A9D8KGL3</accession>
<evidence type="ECO:0000313" key="2">
    <source>
        <dbReference type="Proteomes" id="UP000809273"/>
    </source>
</evidence>
<comment type="caution">
    <text evidence="1">The sequence shown here is derived from an EMBL/GenBank/DDBJ whole genome shotgun (WGS) entry which is preliminary data.</text>
</comment>
<proteinExistence type="predicted"/>
<sequence length="124" mass="13917">MKIGYDSDFIFSLRLNVPKTGAFPAAPTPAFPYAEARLTGPRPIGNTIYAAVIYVYCHAATGEDHGFERCWTAASPLIHFRRPEPGLSLAAGFFCPYFFYWKSPLPFNEPYNTKIVTVEEKAIF</sequence>
<dbReference type="EMBL" id="JAFGIX010000065">
    <property type="protein sequence ID" value="MBN1574088.1"/>
    <property type="molecule type" value="Genomic_DNA"/>
</dbReference>
<dbReference type="AlphaFoldDB" id="A0A9D8KGL3"/>